<feature type="region of interest" description="Disordered" evidence="1">
    <location>
        <begin position="36"/>
        <end position="62"/>
    </location>
</feature>
<dbReference type="AlphaFoldDB" id="A0A286RI26"/>
<keyword evidence="3" id="KW-1185">Reference proteome</keyword>
<protein>
    <submittedName>
        <fullName evidence="2">Uncharacterized protein</fullName>
    </submittedName>
</protein>
<evidence type="ECO:0000313" key="2">
    <source>
        <dbReference type="EMBL" id="ASV75608.1"/>
    </source>
</evidence>
<dbReference type="KEGG" id="ttf:THTE_3006"/>
<name>A0A286RI26_9BACT</name>
<dbReference type="Proteomes" id="UP000215086">
    <property type="component" value="Chromosome"/>
</dbReference>
<accession>A0A286RI26</accession>
<evidence type="ECO:0000313" key="3">
    <source>
        <dbReference type="Proteomes" id="UP000215086"/>
    </source>
</evidence>
<dbReference type="EMBL" id="CP018477">
    <property type="protein sequence ID" value="ASV75608.1"/>
    <property type="molecule type" value="Genomic_DNA"/>
</dbReference>
<proteinExistence type="predicted"/>
<sequence length="62" mass="6512">MPIDSTRWPITPETDLPGVLFSLVNLGACEKLLGTSNSAGCPEKTEEPPTGAGNIRKITSTV</sequence>
<reference evidence="2 3" key="1">
    <citation type="journal article" name="Front. Microbiol.">
        <title>Sugar Metabolism of the First Thermophilic Planctomycete Thermogutta terrifontis: Comparative Genomic and Transcriptomic Approaches.</title>
        <authorList>
            <person name="Elcheninov A.G."/>
            <person name="Menzel P."/>
            <person name="Gudbergsdottir S.R."/>
            <person name="Slesarev A.I."/>
            <person name="Kadnikov V.V."/>
            <person name="Krogh A."/>
            <person name="Bonch-Osmolovskaya E.A."/>
            <person name="Peng X."/>
            <person name="Kublanov I.V."/>
        </authorList>
    </citation>
    <scope>NUCLEOTIDE SEQUENCE [LARGE SCALE GENOMIC DNA]</scope>
    <source>
        <strain evidence="2 3">R1</strain>
    </source>
</reference>
<evidence type="ECO:0000256" key="1">
    <source>
        <dbReference type="SAM" id="MobiDB-lite"/>
    </source>
</evidence>
<gene>
    <name evidence="2" type="ORF">THTE_3006</name>
</gene>
<organism evidence="2 3">
    <name type="scientific">Thermogutta terrifontis</name>
    <dbReference type="NCBI Taxonomy" id="1331910"/>
    <lineage>
        <taxon>Bacteria</taxon>
        <taxon>Pseudomonadati</taxon>
        <taxon>Planctomycetota</taxon>
        <taxon>Planctomycetia</taxon>
        <taxon>Pirellulales</taxon>
        <taxon>Thermoguttaceae</taxon>
        <taxon>Thermogutta</taxon>
    </lineage>
</organism>